<dbReference type="Proteomes" id="UP000663828">
    <property type="component" value="Unassembled WGS sequence"/>
</dbReference>
<dbReference type="AlphaFoldDB" id="A0A816HRF2"/>
<protein>
    <submittedName>
        <fullName evidence="2">Uncharacterized protein</fullName>
    </submittedName>
</protein>
<reference evidence="2" key="1">
    <citation type="submission" date="2021-02" db="EMBL/GenBank/DDBJ databases">
        <authorList>
            <person name="Nowell W R."/>
        </authorList>
    </citation>
    <scope>NUCLEOTIDE SEQUENCE</scope>
</reference>
<evidence type="ECO:0000313" key="3">
    <source>
        <dbReference type="Proteomes" id="UP000663828"/>
    </source>
</evidence>
<sequence>MSSKSFINTFLCLIIIFVLFDLILSGKKPDKKCTLPKGRSCTALTPQEMRNKDLGSYFKYPCIGIGCHFYRPYCRLCTKDPNKVNKP</sequence>
<gene>
    <name evidence="2" type="ORF">XAT740_LOCUS64368</name>
</gene>
<accession>A0A816HRF2</accession>
<comment type="caution">
    <text evidence="2">The sequence shown here is derived from an EMBL/GenBank/DDBJ whole genome shotgun (WGS) entry which is preliminary data.</text>
</comment>
<keyword evidence="1" id="KW-0812">Transmembrane</keyword>
<feature type="transmembrane region" description="Helical" evidence="1">
    <location>
        <begin position="6"/>
        <end position="24"/>
    </location>
</feature>
<evidence type="ECO:0000313" key="2">
    <source>
        <dbReference type="EMBL" id="CAF1691817.1"/>
    </source>
</evidence>
<evidence type="ECO:0000256" key="1">
    <source>
        <dbReference type="SAM" id="Phobius"/>
    </source>
</evidence>
<dbReference type="EMBL" id="CAJNOR010022138">
    <property type="protein sequence ID" value="CAF1691817.1"/>
    <property type="molecule type" value="Genomic_DNA"/>
</dbReference>
<feature type="non-terminal residue" evidence="2">
    <location>
        <position position="1"/>
    </location>
</feature>
<name>A0A816HRF2_ADIRI</name>
<proteinExistence type="predicted"/>
<organism evidence="2 3">
    <name type="scientific">Adineta ricciae</name>
    <name type="common">Rotifer</name>
    <dbReference type="NCBI Taxonomy" id="249248"/>
    <lineage>
        <taxon>Eukaryota</taxon>
        <taxon>Metazoa</taxon>
        <taxon>Spiralia</taxon>
        <taxon>Gnathifera</taxon>
        <taxon>Rotifera</taxon>
        <taxon>Eurotatoria</taxon>
        <taxon>Bdelloidea</taxon>
        <taxon>Adinetida</taxon>
        <taxon>Adinetidae</taxon>
        <taxon>Adineta</taxon>
    </lineage>
</organism>
<keyword evidence="3" id="KW-1185">Reference proteome</keyword>
<keyword evidence="1" id="KW-1133">Transmembrane helix</keyword>
<keyword evidence="1" id="KW-0472">Membrane</keyword>